<evidence type="ECO:0000256" key="2">
    <source>
        <dbReference type="SAM" id="Phobius"/>
    </source>
</evidence>
<protein>
    <submittedName>
        <fullName evidence="3">Uncharacterized conserved protein YfaA, DUF2138 family</fullName>
    </submittedName>
</protein>
<keyword evidence="4" id="KW-1185">Reference proteome</keyword>
<keyword evidence="2" id="KW-1133">Transmembrane helix</keyword>
<accession>A0A1G8KFM9</accession>
<dbReference type="OrthoDB" id="6978897at2"/>
<evidence type="ECO:0000313" key="4">
    <source>
        <dbReference type="Proteomes" id="UP000199636"/>
    </source>
</evidence>
<keyword evidence="2" id="KW-0472">Membrane</keyword>
<feature type="transmembrane region" description="Helical" evidence="2">
    <location>
        <begin position="29"/>
        <end position="49"/>
    </location>
</feature>
<evidence type="ECO:0000313" key="3">
    <source>
        <dbReference type="EMBL" id="SDI42215.1"/>
    </source>
</evidence>
<dbReference type="Proteomes" id="UP000199636">
    <property type="component" value="Unassembled WGS sequence"/>
</dbReference>
<evidence type="ECO:0000256" key="1">
    <source>
        <dbReference type="SAM" id="MobiDB-lite"/>
    </source>
</evidence>
<dbReference type="InterPro" id="IPR018671">
    <property type="entry name" value="DUF2138"/>
</dbReference>
<dbReference type="STRING" id="428992.SAMN05216272_1093"/>
<reference evidence="4" key="1">
    <citation type="submission" date="2016-10" db="EMBL/GenBank/DDBJ databases">
        <authorList>
            <person name="Varghese N."/>
            <person name="Submissions S."/>
        </authorList>
    </citation>
    <scope>NUCLEOTIDE SEQUENCE [LARGE SCALE GENOMIC DNA]</scope>
    <source>
        <strain evidence="4">CCM 7469</strain>
    </source>
</reference>
<name>A0A1G8KFM9_9PSED</name>
<dbReference type="Pfam" id="PF09909">
    <property type="entry name" value="DUF2138"/>
    <property type="match status" value="1"/>
</dbReference>
<dbReference type="NCBIfam" id="NF008500">
    <property type="entry name" value="PRK11410.1"/>
    <property type="match status" value="1"/>
</dbReference>
<dbReference type="AlphaFoldDB" id="A0A1G8KFM9"/>
<organism evidence="3 4">
    <name type="scientific">Pseudomonas panipatensis</name>
    <dbReference type="NCBI Taxonomy" id="428992"/>
    <lineage>
        <taxon>Bacteria</taxon>
        <taxon>Pseudomonadati</taxon>
        <taxon>Pseudomonadota</taxon>
        <taxon>Gammaproteobacteria</taxon>
        <taxon>Pseudomonadales</taxon>
        <taxon>Pseudomonadaceae</taxon>
        <taxon>Pseudomonas</taxon>
    </lineage>
</organism>
<sequence length="583" mass="62751">MSDNTPSSSAPSGAPSNASPAPGVRRWPLILAGLVAVAVLGGVALRYGLLPSHHGQVASLEAPQGEVPAFNLKRPDALIDSASLSRLPKEVLEVPLLRDTLTEDFVFYYENNADRLGLGGSLRRIVYEHELTLKDSLIEELLDQPAQVALWRGADGRLRDFLVLMKRGGLAKVLEPLAHVAADDSQLRKVGELKVEGSPTALYRLRYGAAKTLLFASRGDYLLLLSNPKMLYPKADGDTLGEADAQASGDLAALLGGEDAFPRQFGLTARGELSQRITLDASVLAMGYQRFIPAFAGVRFDKDAKGWHSYLALNAVERQPELDFSPVWQAMPMGASACVALPLTPGLYDSLLVRLGAEQKMAAAFSEHLSGAAGLCWYADSRLHSPLLVATLSAPPSSELDDDLGKLFASMVGAFEPNAEGGSFPVDAQTNGDTRKWLRLVSSNFGQYPAEQAVDPEAISGRGFFRVGLARKGNTLLFSIDDQLLEKALGTLDKRYPPLADVLPKDALVPAYLAPQSLSALLQRETLESLPQDLEPVFRNAADSLLMPRLKALAGHGGYALGLPAGSSTDQAWQWLPLQWRPL</sequence>
<feature type="region of interest" description="Disordered" evidence="1">
    <location>
        <begin position="1"/>
        <end position="21"/>
    </location>
</feature>
<dbReference type="RefSeq" id="WP_090265528.1">
    <property type="nucleotide sequence ID" value="NZ_FNDS01000009.1"/>
</dbReference>
<gene>
    <name evidence="3" type="ORF">SAMN05216272_1093</name>
</gene>
<dbReference type="EMBL" id="FNDS01000009">
    <property type="protein sequence ID" value="SDI42215.1"/>
    <property type="molecule type" value="Genomic_DNA"/>
</dbReference>
<keyword evidence="2" id="KW-0812">Transmembrane</keyword>
<proteinExistence type="predicted"/>